<dbReference type="InterPro" id="IPR001314">
    <property type="entry name" value="Peptidase_S1A"/>
</dbReference>
<dbReference type="InterPro" id="IPR018114">
    <property type="entry name" value="TRYPSIN_HIS"/>
</dbReference>
<feature type="domain" description="Peptidase S1" evidence="14">
    <location>
        <begin position="24"/>
        <end position="243"/>
    </location>
</feature>
<dbReference type="InterPro" id="IPR043504">
    <property type="entry name" value="Peptidase_S1_PA_chymotrypsin"/>
</dbReference>
<evidence type="ECO:0000313" key="16">
    <source>
        <dbReference type="RefSeq" id="XP_033166461.1"/>
    </source>
</evidence>
<dbReference type="GO" id="GO:0016485">
    <property type="term" value="P:protein processing"/>
    <property type="evidence" value="ECO:0007669"/>
    <property type="project" value="UniProtKB-ARBA"/>
</dbReference>
<name>A0A6P8KT95_DROMA</name>
<comment type="similarity">
    <text evidence="2">Belongs to the peptidase S1 family.</text>
</comment>
<dbReference type="GeneID" id="117145056"/>
<dbReference type="GO" id="GO:0004252">
    <property type="term" value="F:serine-type endopeptidase activity"/>
    <property type="evidence" value="ECO:0007669"/>
    <property type="project" value="UniProtKB-EC"/>
</dbReference>
<dbReference type="PROSITE" id="PS50240">
    <property type="entry name" value="TRYPSIN_DOM"/>
    <property type="match status" value="1"/>
</dbReference>
<feature type="signal peptide" evidence="13">
    <location>
        <begin position="1"/>
        <end position="17"/>
    </location>
</feature>
<evidence type="ECO:0000256" key="13">
    <source>
        <dbReference type="SAM" id="SignalP"/>
    </source>
</evidence>
<accession>A0A6P8KT95</accession>
<organism evidence="15 16">
    <name type="scientific">Drosophila mauritiana</name>
    <name type="common">Fruit fly</name>
    <dbReference type="NCBI Taxonomy" id="7226"/>
    <lineage>
        <taxon>Eukaryota</taxon>
        <taxon>Metazoa</taxon>
        <taxon>Ecdysozoa</taxon>
        <taxon>Arthropoda</taxon>
        <taxon>Hexapoda</taxon>
        <taxon>Insecta</taxon>
        <taxon>Pterygota</taxon>
        <taxon>Neoptera</taxon>
        <taxon>Endopterygota</taxon>
        <taxon>Diptera</taxon>
        <taxon>Brachycera</taxon>
        <taxon>Muscomorpha</taxon>
        <taxon>Ephydroidea</taxon>
        <taxon>Drosophilidae</taxon>
        <taxon>Drosophila</taxon>
        <taxon>Sophophora</taxon>
    </lineage>
</organism>
<dbReference type="RefSeq" id="XP_033166461.1">
    <property type="nucleotide sequence ID" value="XM_033310570.1"/>
</dbReference>
<keyword evidence="3" id="KW-0964">Secreted</keyword>
<keyword evidence="8" id="KW-0865">Zymogen</keyword>
<dbReference type="PROSITE" id="PS00134">
    <property type="entry name" value="TRYPSIN_HIS"/>
    <property type="match status" value="1"/>
</dbReference>
<dbReference type="CTD" id="33406"/>
<evidence type="ECO:0000256" key="11">
    <source>
        <dbReference type="ARBA" id="ARBA00038868"/>
    </source>
</evidence>
<protein>
    <recommendedName>
        <fullName evidence="11">trypsin</fullName>
        <ecNumber evidence="11">3.4.21.4</ecNumber>
    </recommendedName>
</protein>
<dbReference type="SMART" id="SM00020">
    <property type="entry name" value="Tryp_SPc"/>
    <property type="match status" value="1"/>
</dbReference>
<dbReference type="InterPro" id="IPR050430">
    <property type="entry name" value="Peptidase_S1"/>
</dbReference>
<comment type="catalytic activity">
    <reaction evidence="10">
        <text>Preferential cleavage: Arg-|-Xaa, Lys-|-Xaa.</text>
        <dbReference type="EC" id="3.4.21.4"/>
    </reaction>
</comment>
<dbReference type="AlphaFoldDB" id="A0A6P8KT95"/>
<evidence type="ECO:0000256" key="12">
    <source>
        <dbReference type="RuleBase" id="RU363034"/>
    </source>
</evidence>
<evidence type="ECO:0000256" key="7">
    <source>
        <dbReference type="ARBA" id="ARBA00022825"/>
    </source>
</evidence>
<evidence type="ECO:0000313" key="15">
    <source>
        <dbReference type="Proteomes" id="UP000515162"/>
    </source>
</evidence>
<proteinExistence type="inferred from homology"/>
<evidence type="ECO:0000256" key="10">
    <source>
        <dbReference type="ARBA" id="ARBA00036320"/>
    </source>
</evidence>
<keyword evidence="15" id="KW-1185">Reference proteome</keyword>
<dbReference type="InterPro" id="IPR009003">
    <property type="entry name" value="Peptidase_S1_PA"/>
</dbReference>
<keyword evidence="9" id="KW-1015">Disulfide bond</keyword>
<dbReference type="GO" id="GO:0005576">
    <property type="term" value="C:extracellular region"/>
    <property type="evidence" value="ECO:0007669"/>
    <property type="project" value="UniProtKB-SubCell"/>
</dbReference>
<dbReference type="Gene3D" id="2.40.10.10">
    <property type="entry name" value="Trypsin-like serine proteases"/>
    <property type="match status" value="2"/>
</dbReference>
<dbReference type="SUPFAM" id="SSF50494">
    <property type="entry name" value="Trypsin-like serine proteases"/>
    <property type="match status" value="1"/>
</dbReference>
<evidence type="ECO:0000256" key="4">
    <source>
        <dbReference type="ARBA" id="ARBA00022670"/>
    </source>
</evidence>
<evidence type="ECO:0000256" key="6">
    <source>
        <dbReference type="ARBA" id="ARBA00022801"/>
    </source>
</evidence>
<dbReference type="Proteomes" id="UP000515162">
    <property type="component" value="Chromosome 2L"/>
</dbReference>
<dbReference type="PROSITE" id="PS00135">
    <property type="entry name" value="TRYPSIN_SER"/>
    <property type="match status" value="1"/>
</dbReference>
<evidence type="ECO:0000256" key="8">
    <source>
        <dbReference type="ARBA" id="ARBA00023145"/>
    </source>
</evidence>
<dbReference type="CDD" id="cd00190">
    <property type="entry name" value="Tryp_SPc"/>
    <property type="match status" value="1"/>
</dbReference>
<feature type="chain" id="PRO_5028088961" description="trypsin" evidence="13">
    <location>
        <begin position="18"/>
        <end position="245"/>
    </location>
</feature>
<evidence type="ECO:0000256" key="9">
    <source>
        <dbReference type="ARBA" id="ARBA00023157"/>
    </source>
</evidence>
<evidence type="ECO:0000256" key="1">
    <source>
        <dbReference type="ARBA" id="ARBA00004239"/>
    </source>
</evidence>
<dbReference type="EC" id="3.4.21.4" evidence="11"/>
<evidence type="ECO:0000256" key="3">
    <source>
        <dbReference type="ARBA" id="ARBA00022525"/>
    </source>
</evidence>
<evidence type="ECO:0000256" key="2">
    <source>
        <dbReference type="ARBA" id="ARBA00007664"/>
    </source>
</evidence>
<evidence type="ECO:0000256" key="5">
    <source>
        <dbReference type="ARBA" id="ARBA00022729"/>
    </source>
</evidence>
<keyword evidence="7 12" id="KW-0720">Serine protease</keyword>
<dbReference type="PANTHER" id="PTHR24276">
    <property type="entry name" value="POLYSERASE-RELATED"/>
    <property type="match status" value="1"/>
</dbReference>
<reference evidence="16" key="1">
    <citation type="submission" date="2025-08" db="UniProtKB">
        <authorList>
            <consortium name="RefSeq"/>
        </authorList>
    </citation>
    <scope>IDENTIFICATION</scope>
    <source>
        <strain evidence="16">Mau12</strain>
        <tissue evidence="16">Whole Body</tissue>
    </source>
</reference>
<keyword evidence="5 13" id="KW-0732">Signal</keyword>
<dbReference type="InterPro" id="IPR033116">
    <property type="entry name" value="TRYPSIN_SER"/>
</dbReference>
<dbReference type="InterPro" id="IPR001254">
    <property type="entry name" value="Trypsin_dom"/>
</dbReference>
<dbReference type="Pfam" id="PF00089">
    <property type="entry name" value="Trypsin"/>
    <property type="match status" value="1"/>
</dbReference>
<dbReference type="PRINTS" id="PR00722">
    <property type="entry name" value="CHYMOTRYPSIN"/>
</dbReference>
<dbReference type="PANTHER" id="PTHR24276:SF91">
    <property type="entry name" value="AT26814P-RELATED"/>
    <property type="match status" value="1"/>
</dbReference>
<gene>
    <name evidence="16" type="primary">LOC117145056</name>
</gene>
<keyword evidence="4 12" id="KW-0645">Protease</keyword>
<sequence length="245" mass="26116">MLLKWLVLVASVTLISAGSSPERIVGGYPVPISEVPWQAGLLYLGKFICGAVIYSDKIIITAAHCVDNPFDTLYSVKVGSVWKTLGGQHARVAVIRKHEDYLTSAILFNDIAVMRLVDSLIFNADVRPIPLADSAPAAGAEASVSGWGEIGILWLQPISLLKTTVKILDPTVCKRSYQYITETMICAAALGRDACRGDSGGPLVSGGQLVGIVSYGIGCANPFFPGVYANVAVLKPWILNAIEQL</sequence>
<keyword evidence="6 12" id="KW-0378">Hydrolase</keyword>
<evidence type="ECO:0000259" key="14">
    <source>
        <dbReference type="PROSITE" id="PS50240"/>
    </source>
</evidence>
<dbReference type="FunFam" id="2.40.10.10:FF:000047">
    <property type="entry name" value="Trypsin eta"/>
    <property type="match status" value="1"/>
</dbReference>
<comment type="subcellular location">
    <subcellularLocation>
        <location evidence="1">Secreted</location>
        <location evidence="1">Extracellular space</location>
    </subcellularLocation>
</comment>